<sequence>MKHTIISTLLLSAVSLSAFSSDLPNYSKSHADPGVINKEGILYWLEKRGELKPNASEAEKLQAFNQYLGKKSFEPKPLPGAFGRKMMTEQQTSFASYKLMDSPSTKMMSKARSQANALENEVTNVNVLALLIEFPDHEANKSIYTIEHYTKRLFDKIDVNNLNADITSASQYYYLESGGSFNFDGKVNDWPNATWLMADNNAAYYGGNDENDDDKAVPELIKEAVTKAVAAGLNLSDYDLDNDGIIDHVMVFHSATGEEAGGGSIGADAIWSHRYVSTEANGTPAIIEGSNIKLYGYTVTPVDARIGVIAHEFGHDLGYPDEYDTAGGFYGSPVGDWSIMASGSWVDGGSHPSGFSPFAKDFLQDKLGGNWINQHVIELDNLRLENIDLVAASNHEANNINQIKISLPKESTLYKPYTGTYQFYSSEGHGLNSTLSFNVDLPEGSSVLSMKSHWDIEQDWDYVLVTVNDTVIAGNHTKVNNSQYDEVKNFISGSSLSIDSAEGKLGWVDLTFDLSAYENQSVEIKVSYITDLYVGGYGFVVDDIKITNGENELFNNGAEVQEAISLAGGFFISEEWSKEGGARNYYAQLRNYQGTDTYLAGENYDTGVVLWYRDSNVSDNNVNTHPGQVFIGVVDGDQNPIKRYGSISNTGTQIRDAAFSLFDQTAFNGDSHLTAVSRFDDKLDYSSPFQPESGIQLPTLGLSMEVITMEENSNSATIEFAKNDADFIETIRNGREITLTLTSDNIDNDSSITWQLGDGTTLTGQEVTHTYASDGRFDISVAYMRASESVELTKTVTIAEKITGSITPQINGTTVVFSAELSGGLGDFVYRWDVGDGSDIVNGSEITHSYESFGQYIVTLSVVDETSVTQIITMDLDLQAEPLSSSISFTKTNLQVSFTGSSTGGEGSVSYLWDFGDGGTSSLQNPNHTYSSAGTYDVILKVTDDKGTEVESTTSVTVTAAPVVVPPVKTDTSSSGGGSLGIFSLMALLLGVRLKIRK</sequence>
<dbReference type="EMBL" id="BNAH01000012">
    <property type="protein sequence ID" value="GHE97495.1"/>
    <property type="molecule type" value="Genomic_DNA"/>
</dbReference>
<dbReference type="Pfam" id="PF20773">
    <property type="entry name" value="InhA-like_MAM"/>
    <property type="match status" value="1"/>
</dbReference>
<dbReference type="InterPro" id="IPR035986">
    <property type="entry name" value="PKD_dom_sf"/>
</dbReference>
<dbReference type="InterPro" id="IPR008757">
    <property type="entry name" value="Peptidase_M6-like_domain"/>
</dbReference>
<keyword evidence="1" id="KW-0732">Signal</keyword>
<proteinExistence type="predicted"/>
<comment type="caution">
    <text evidence="3">The sequence shown here is derived from an EMBL/GenBank/DDBJ whole genome shotgun (WGS) entry which is preliminary data.</text>
</comment>
<evidence type="ECO:0000313" key="3">
    <source>
        <dbReference type="EMBL" id="GHE97495.1"/>
    </source>
</evidence>
<feature type="signal peptide" evidence="1">
    <location>
        <begin position="1"/>
        <end position="20"/>
    </location>
</feature>
<dbReference type="PANTHER" id="PTHR41775:SF1">
    <property type="entry name" value="PEPTIDASE M6-LIKE DOMAIN-CONTAINING PROTEIN"/>
    <property type="match status" value="1"/>
</dbReference>
<feature type="domain" description="PKD" evidence="2">
    <location>
        <begin position="738"/>
        <end position="805"/>
    </location>
</feature>
<dbReference type="Gene3D" id="2.60.40.10">
    <property type="entry name" value="Immunoglobulins"/>
    <property type="match status" value="3"/>
</dbReference>
<feature type="domain" description="PKD" evidence="2">
    <location>
        <begin position="798"/>
        <end position="867"/>
    </location>
</feature>
<dbReference type="PANTHER" id="PTHR41775">
    <property type="entry name" value="SECRETED PROTEIN-RELATED"/>
    <property type="match status" value="1"/>
</dbReference>
<feature type="domain" description="PKD" evidence="2">
    <location>
        <begin position="879"/>
        <end position="965"/>
    </location>
</feature>
<dbReference type="PROSITE" id="PS50093">
    <property type="entry name" value="PKD"/>
    <property type="match status" value="3"/>
</dbReference>
<protein>
    <submittedName>
        <fullName evidence="3">Peptidase M6</fullName>
    </submittedName>
</protein>
<accession>A0ABQ3J2Q4</accession>
<keyword evidence="4" id="KW-1185">Reference proteome</keyword>
<dbReference type="SMART" id="SM00089">
    <property type="entry name" value="PKD"/>
    <property type="match status" value="3"/>
</dbReference>
<dbReference type="RefSeq" id="WP_189378958.1">
    <property type="nucleotide sequence ID" value="NZ_BNAH01000012.1"/>
</dbReference>
<dbReference type="InterPro" id="IPR000601">
    <property type="entry name" value="PKD_dom"/>
</dbReference>
<dbReference type="Pfam" id="PF05547">
    <property type="entry name" value="Peptidase_M6"/>
    <property type="match status" value="1"/>
</dbReference>
<evidence type="ECO:0000256" key="1">
    <source>
        <dbReference type="SAM" id="SignalP"/>
    </source>
</evidence>
<dbReference type="NCBIfam" id="TIGR03296">
    <property type="entry name" value="M6dom_TIGR03296"/>
    <property type="match status" value="1"/>
</dbReference>
<dbReference type="SUPFAM" id="SSF49299">
    <property type="entry name" value="PKD domain"/>
    <property type="match status" value="3"/>
</dbReference>
<dbReference type="Pfam" id="PF20774">
    <property type="entry name" value="InhA-like_VEG"/>
    <property type="match status" value="1"/>
</dbReference>
<dbReference type="InterPro" id="IPR048665">
    <property type="entry name" value="InhA-like_VEG"/>
</dbReference>
<dbReference type="Proteomes" id="UP000626370">
    <property type="component" value="Unassembled WGS sequence"/>
</dbReference>
<dbReference type="SUPFAM" id="SSF55486">
    <property type="entry name" value="Metalloproteases ('zincins'), catalytic domain"/>
    <property type="match status" value="1"/>
</dbReference>
<feature type="chain" id="PRO_5046064760" evidence="1">
    <location>
        <begin position="21"/>
        <end position="998"/>
    </location>
</feature>
<dbReference type="Pfam" id="PF00801">
    <property type="entry name" value="PKD"/>
    <property type="match status" value="1"/>
</dbReference>
<evidence type="ECO:0000259" key="2">
    <source>
        <dbReference type="PROSITE" id="PS50093"/>
    </source>
</evidence>
<reference evidence="4" key="1">
    <citation type="journal article" date="2019" name="Int. J. Syst. Evol. Microbiol.">
        <title>The Global Catalogue of Microorganisms (GCM) 10K type strain sequencing project: providing services to taxonomists for standard genome sequencing and annotation.</title>
        <authorList>
            <consortium name="The Broad Institute Genomics Platform"/>
            <consortium name="The Broad Institute Genome Sequencing Center for Infectious Disease"/>
            <person name="Wu L."/>
            <person name="Ma J."/>
        </authorList>
    </citation>
    <scope>NUCLEOTIDE SEQUENCE [LARGE SCALE GENOMIC DNA]</scope>
    <source>
        <strain evidence="4">CGMCC 1.15922</strain>
    </source>
</reference>
<dbReference type="Pfam" id="PF18911">
    <property type="entry name" value="PKD_4"/>
    <property type="match status" value="2"/>
</dbReference>
<gene>
    <name evidence="3" type="primary">prtV</name>
    <name evidence="3" type="ORF">GCM10011501_28860</name>
</gene>
<organism evidence="3 4">
    <name type="scientific">Thalassotalea profundi</name>
    <dbReference type="NCBI Taxonomy" id="2036687"/>
    <lineage>
        <taxon>Bacteria</taxon>
        <taxon>Pseudomonadati</taxon>
        <taxon>Pseudomonadota</taxon>
        <taxon>Gammaproteobacteria</taxon>
        <taxon>Alteromonadales</taxon>
        <taxon>Colwelliaceae</taxon>
        <taxon>Thalassotalea</taxon>
    </lineage>
</organism>
<evidence type="ECO:0000313" key="4">
    <source>
        <dbReference type="Proteomes" id="UP000626370"/>
    </source>
</evidence>
<dbReference type="InterPro" id="IPR013783">
    <property type="entry name" value="Ig-like_fold"/>
</dbReference>
<dbReference type="CDD" id="cd00146">
    <property type="entry name" value="PKD"/>
    <property type="match status" value="3"/>
</dbReference>
<dbReference type="InterPro" id="IPR022409">
    <property type="entry name" value="PKD/Chitinase_dom"/>
</dbReference>
<name>A0ABQ3J2Q4_9GAMM</name>